<organism evidence="6 7">
    <name type="scientific">Cadophora malorum</name>
    <dbReference type="NCBI Taxonomy" id="108018"/>
    <lineage>
        <taxon>Eukaryota</taxon>
        <taxon>Fungi</taxon>
        <taxon>Dikarya</taxon>
        <taxon>Ascomycota</taxon>
        <taxon>Pezizomycotina</taxon>
        <taxon>Leotiomycetes</taxon>
        <taxon>Helotiales</taxon>
        <taxon>Ploettnerulaceae</taxon>
        <taxon>Cadophora</taxon>
    </lineage>
</organism>
<dbReference type="Gene3D" id="1.25.40.20">
    <property type="entry name" value="Ankyrin repeat-containing domain"/>
    <property type="match status" value="3"/>
</dbReference>
<dbReference type="PROSITE" id="PS51340">
    <property type="entry name" value="MOSC"/>
    <property type="match status" value="1"/>
</dbReference>
<feature type="region of interest" description="Disordered" evidence="4">
    <location>
        <begin position="382"/>
        <end position="405"/>
    </location>
</feature>
<feature type="compositionally biased region" description="Low complexity" evidence="4">
    <location>
        <begin position="675"/>
        <end position="692"/>
    </location>
</feature>
<comment type="caution">
    <text evidence="6">The sequence shown here is derived from an EMBL/GenBank/DDBJ whole genome shotgun (WGS) entry which is preliminary data.</text>
</comment>
<evidence type="ECO:0000256" key="4">
    <source>
        <dbReference type="SAM" id="MobiDB-lite"/>
    </source>
</evidence>
<dbReference type="PROSITE" id="PS50297">
    <property type="entry name" value="ANK_REP_REGION"/>
    <property type="match status" value="3"/>
</dbReference>
<proteinExistence type="predicted"/>
<protein>
    <recommendedName>
        <fullName evidence="5">MOSC domain-containing protein</fullName>
    </recommendedName>
</protein>
<sequence length="1660" mass="187585">MPLVWEEYPETQHPIEFKLLDDFISNRRYRLFAYPFLEQARQLSLNREDPKLFKTISRDFCILSSPGFVSWQTKKAQRTVKLSIFHADTVRIPVVDLKANFQTHTRDYSNASYLNRYYHEGLARTDVEKIFRDRFGLAVPLDMESVSDQWIPAVVQYTVEIEQNVWQDRLAVIFDWNVGMSQQSMKQRMNGWSEMLHPKLVGRLYLENWREKWTEGKNGSNFLGRRTGIVATYISPPAINVQVKSSDSPKSRGRKRRAVLRRFRTGGKLTNETGTADDIMSAKSPEPSSALPNRGRLKRRERRKNGFGRKESKSDIRPEPDKITTSRASKHISQTLQSSGPQTWRFNNGEIGLEEQNSKVPISISFIFDRHTQDDTALKSLDHSDRTSFEEPHSTAGKPLGPQHDGVPELIVRPLHGSGEEASPKRYHIISYRNQDADPNGTPGLPKEPVVDSSLGDTNDEQEIPLPKDYQIHIADLVDTVGVVETNSWRANIFFAAIEADPSYMTNSDSPVIFSGRSGSDKGHYWHKFAVLLHGFTHAEEKRELAYSLGYGVDHNNPVMVSRDNRWAHFDVDTITRNSKRPRWRAAWRFETSPVSDKCECSLNKIIHDLNTCKHLYKEEALARENVWRSRHLSDEILSDLRTYAHKPYEYLRDLEKTLHVYYPPYVPNAEDESSSSSSSTVKTSSGSSAAVKTERSETKKAADDSSLLIPKGSENVEDLDVPEAADEVSKDSPDKETNKKAEAEKKRQLSKEADRTYELGICSFMALGVPKDISQGIALITKSAELGCFRARATVHAIASAYGVDLDTPAETLRTWLYETGSKGSRLALRSLRSLFPDIHQDCLALRQDTLDYQFPATISCADDILPHFDLRDSDRLRSQIAKFGEDKSADARQASEKESGSKRASLFVMARMTDEGESQYEPTTYFAFGSLLHLAATFGYKDATVALLDAGFDVDAQSALPAIRAPLLCAMNRGHADIAKVLIDRGADCRPLALWAFNDMFCTTPTALHYLVNIENISKMKQLARVLVNNGADVNYKCSIDNLKLQTPTDIPILKGRSITPLRWAVIHRKPQVVRVLLSLGARFAYEYFHSSLQDQPENKDLQKGCLLLETPCTDLDILEMFYARARVPGLPVEFSQTPLGLLVSEDDGPERRLRLGFGDFSSIGEALDLCLELQPGYEEVLMWSAIRHDHVDIVNYLLEDLEWSVESRWRGLTSLHTATLYGRTELVQYLLARGADATAKTTRRQLTCLHLLMLLPRHPQVDQDIFKSISMRDIEVNAREKIDGLTAFHLAVRNQKLPMVRQLLDIGADPLIPVADQLSLLSQGKGGYLERTPDRPQIFTDSLTILGEVILQYNQDNFYDMPYVADLLFLLLDRLPAPLSEEDLTVDKGISLTLLHVLSILPPHSGVPHVYRRDAPQTRWNEPPPIIPPPPTALVSLLQLVLLRSSHSAINARDFQGDTPLHYACAAHQLHHIRNLLAAGADPTIRNNAGLNPVEVMAWSVIFLSSKTLLLHEPRKSWHPELDFSPGYHGKTYKRGKHPASDLSIAFSIFANLGLTVNEQLKRLVLAWDFANVDDDEDMYDGSGTRRLEFVPVESATGIVGDENPDTHVDLYGENLRAQIKRPYTLVSVKGPSKWRTQYGTEEWDRQWEIDFERANL</sequence>
<dbReference type="OrthoDB" id="9995210at2759"/>
<dbReference type="Pfam" id="PF00023">
    <property type="entry name" value="Ank"/>
    <property type="match status" value="2"/>
</dbReference>
<feature type="compositionally biased region" description="Basic residues" evidence="4">
    <location>
        <begin position="251"/>
        <end position="265"/>
    </location>
</feature>
<reference evidence="6" key="1">
    <citation type="submission" date="2021-02" db="EMBL/GenBank/DDBJ databases">
        <title>Genome sequence Cadophora malorum strain M34.</title>
        <authorList>
            <person name="Stefanovic E."/>
            <person name="Vu D."/>
            <person name="Scully C."/>
            <person name="Dijksterhuis J."/>
            <person name="Roader J."/>
            <person name="Houbraken J."/>
        </authorList>
    </citation>
    <scope>NUCLEOTIDE SEQUENCE</scope>
    <source>
        <strain evidence="6">M34</strain>
    </source>
</reference>
<feature type="region of interest" description="Disordered" evidence="4">
    <location>
        <begin position="435"/>
        <end position="457"/>
    </location>
</feature>
<accession>A0A8H7WI21</accession>
<feature type="region of interest" description="Disordered" evidence="4">
    <location>
        <begin position="668"/>
        <end position="750"/>
    </location>
</feature>
<feature type="repeat" description="ANK" evidence="3">
    <location>
        <begin position="1459"/>
        <end position="1491"/>
    </location>
</feature>
<keyword evidence="2 3" id="KW-0040">ANK repeat</keyword>
<name>A0A8H7WI21_9HELO</name>
<dbReference type="GO" id="GO:0030170">
    <property type="term" value="F:pyridoxal phosphate binding"/>
    <property type="evidence" value="ECO:0007669"/>
    <property type="project" value="InterPro"/>
</dbReference>
<gene>
    <name evidence="6" type="ORF">IFR04_001716</name>
</gene>
<dbReference type="Proteomes" id="UP000664132">
    <property type="component" value="Unassembled WGS sequence"/>
</dbReference>
<dbReference type="EMBL" id="JAFJYH010000013">
    <property type="protein sequence ID" value="KAG4425149.1"/>
    <property type="molecule type" value="Genomic_DNA"/>
</dbReference>
<feature type="compositionally biased region" description="Acidic residues" evidence="4">
    <location>
        <begin position="716"/>
        <end position="727"/>
    </location>
</feature>
<dbReference type="Pfam" id="PF12796">
    <property type="entry name" value="Ank_2"/>
    <property type="match status" value="2"/>
</dbReference>
<keyword evidence="7" id="KW-1185">Reference proteome</keyword>
<evidence type="ECO:0000256" key="1">
    <source>
        <dbReference type="ARBA" id="ARBA00022737"/>
    </source>
</evidence>
<feature type="repeat" description="ANK" evidence="3">
    <location>
        <begin position="1286"/>
        <end position="1312"/>
    </location>
</feature>
<evidence type="ECO:0000256" key="2">
    <source>
        <dbReference type="ARBA" id="ARBA00023043"/>
    </source>
</evidence>
<feature type="compositionally biased region" description="Polar residues" evidence="4">
    <location>
        <begin position="325"/>
        <end position="346"/>
    </location>
</feature>
<dbReference type="PANTHER" id="PTHR24198:SF165">
    <property type="entry name" value="ANKYRIN REPEAT-CONTAINING PROTEIN-RELATED"/>
    <property type="match status" value="1"/>
</dbReference>
<dbReference type="InterPro" id="IPR036770">
    <property type="entry name" value="Ankyrin_rpt-contain_sf"/>
</dbReference>
<dbReference type="GO" id="GO:0003824">
    <property type="term" value="F:catalytic activity"/>
    <property type="evidence" value="ECO:0007669"/>
    <property type="project" value="InterPro"/>
</dbReference>
<keyword evidence="1" id="KW-0677">Repeat</keyword>
<evidence type="ECO:0000313" key="6">
    <source>
        <dbReference type="EMBL" id="KAG4425149.1"/>
    </source>
</evidence>
<feature type="compositionally biased region" description="Basic and acidic residues" evidence="4">
    <location>
        <begin position="308"/>
        <end position="324"/>
    </location>
</feature>
<feature type="compositionally biased region" description="Basic and acidic residues" evidence="4">
    <location>
        <begin position="693"/>
        <end position="704"/>
    </location>
</feature>
<evidence type="ECO:0000313" key="7">
    <source>
        <dbReference type="Proteomes" id="UP000664132"/>
    </source>
</evidence>
<feature type="domain" description="MOSC" evidence="5">
    <location>
        <begin position="1589"/>
        <end position="1660"/>
    </location>
</feature>
<dbReference type="PANTHER" id="PTHR24198">
    <property type="entry name" value="ANKYRIN REPEAT AND PROTEIN KINASE DOMAIN-CONTAINING PROTEIN"/>
    <property type="match status" value="1"/>
</dbReference>
<dbReference type="InterPro" id="IPR005302">
    <property type="entry name" value="MoCF_Sase_C"/>
</dbReference>
<feature type="region of interest" description="Disordered" evidence="4">
    <location>
        <begin position="241"/>
        <end position="347"/>
    </location>
</feature>
<evidence type="ECO:0000256" key="3">
    <source>
        <dbReference type="PROSITE-ProRule" id="PRU00023"/>
    </source>
</evidence>
<dbReference type="SUPFAM" id="SSF48403">
    <property type="entry name" value="Ankyrin repeat"/>
    <property type="match status" value="2"/>
</dbReference>
<dbReference type="PROSITE" id="PS50088">
    <property type="entry name" value="ANK_REPEAT"/>
    <property type="match status" value="3"/>
</dbReference>
<dbReference type="InterPro" id="IPR002110">
    <property type="entry name" value="Ankyrin_rpt"/>
</dbReference>
<feature type="repeat" description="ANK" evidence="3">
    <location>
        <begin position="1213"/>
        <end position="1245"/>
    </location>
</feature>
<feature type="compositionally biased region" description="Basic and acidic residues" evidence="4">
    <location>
        <begin position="728"/>
        <end position="750"/>
    </location>
</feature>
<evidence type="ECO:0000259" key="5">
    <source>
        <dbReference type="PROSITE" id="PS51340"/>
    </source>
</evidence>
<feature type="compositionally biased region" description="Basic residues" evidence="4">
    <location>
        <begin position="295"/>
        <end position="307"/>
    </location>
</feature>
<dbReference type="GO" id="GO:0030151">
    <property type="term" value="F:molybdenum ion binding"/>
    <property type="evidence" value="ECO:0007669"/>
    <property type="project" value="InterPro"/>
</dbReference>
<dbReference type="SMART" id="SM00248">
    <property type="entry name" value="ANK"/>
    <property type="match status" value="8"/>
</dbReference>
<feature type="compositionally biased region" description="Basic and acidic residues" evidence="4">
    <location>
        <begin position="382"/>
        <end position="393"/>
    </location>
</feature>